<dbReference type="STRING" id="414684.RC1_1722"/>
<keyword evidence="2" id="KW-0472">Membrane</keyword>
<evidence type="ECO:0000256" key="2">
    <source>
        <dbReference type="SAM" id="Phobius"/>
    </source>
</evidence>
<accession>B6ITA2</accession>
<dbReference type="RefSeq" id="WP_012566905.1">
    <property type="nucleotide sequence ID" value="NC_011420.2"/>
</dbReference>
<keyword evidence="2" id="KW-1133">Transmembrane helix</keyword>
<feature type="transmembrane region" description="Helical" evidence="2">
    <location>
        <begin position="20"/>
        <end position="50"/>
    </location>
</feature>
<evidence type="ECO:0000256" key="1">
    <source>
        <dbReference type="SAM" id="MobiDB-lite"/>
    </source>
</evidence>
<dbReference type="KEGG" id="rce:RC1_1722"/>
<dbReference type="eggNOG" id="ENOG5033461">
    <property type="taxonomic scope" value="Bacteria"/>
</dbReference>
<sequence>MRRDTDRYGGERRGGGGLLLLLALILPFGLVVMPTTILMLAALVPTLVAYVVDRDPEKSAPLTVGAMNLCGVMPFAIRLWQDGHTIELTMRMLADPYTWLVMYGGAAIGWLLYFGIPPLVAGAVVMRDGTRIREMEEQRRLLVEEWGPEVAGRTPETEPADLPAEAERVRGLLPAPARGT</sequence>
<feature type="region of interest" description="Disordered" evidence="1">
    <location>
        <begin position="146"/>
        <end position="165"/>
    </location>
</feature>
<protein>
    <submittedName>
        <fullName evidence="3">Uncharacterized protein</fullName>
    </submittedName>
</protein>
<evidence type="ECO:0000313" key="3">
    <source>
        <dbReference type="EMBL" id="ACI99120.1"/>
    </source>
</evidence>
<dbReference type="EMBL" id="CP000613">
    <property type="protein sequence ID" value="ACI99120.1"/>
    <property type="molecule type" value="Genomic_DNA"/>
</dbReference>
<gene>
    <name evidence="3" type="ordered locus">RC1_1722</name>
</gene>
<evidence type="ECO:0000313" key="4">
    <source>
        <dbReference type="Proteomes" id="UP000001591"/>
    </source>
</evidence>
<reference evidence="3 4" key="1">
    <citation type="journal article" date="2010" name="BMC Genomics">
        <title>Metabolic flexibility revealed in the genome of the cyst-forming alpha-1 proteobacterium Rhodospirillum centenum.</title>
        <authorList>
            <person name="Lu Y.K."/>
            <person name="Marden J."/>
            <person name="Han M."/>
            <person name="Swingley W.D."/>
            <person name="Mastrian S.D."/>
            <person name="Chowdhury S.R."/>
            <person name="Hao J."/>
            <person name="Helmy T."/>
            <person name="Kim S."/>
            <person name="Kurdoglu A.A."/>
            <person name="Matthies H.J."/>
            <person name="Rollo D."/>
            <person name="Stothard P."/>
            <person name="Blankenship R.E."/>
            <person name="Bauer C.E."/>
            <person name="Touchman J.W."/>
        </authorList>
    </citation>
    <scope>NUCLEOTIDE SEQUENCE [LARGE SCALE GENOMIC DNA]</scope>
    <source>
        <strain evidence="4">ATCC 51521 / SW</strain>
    </source>
</reference>
<dbReference type="AlphaFoldDB" id="B6ITA2"/>
<keyword evidence="2" id="KW-0812">Transmembrane</keyword>
<feature type="transmembrane region" description="Helical" evidence="2">
    <location>
        <begin position="100"/>
        <end position="125"/>
    </location>
</feature>
<dbReference type="Proteomes" id="UP000001591">
    <property type="component" value="Chromosome"/>
</dbReference>
<name>B6ITA2_RHOCS</name>
<dbReference type="HOGENOM" id="CLU_120478_0_0_5"/>
<proteinExistence type="predicted"/>
<keyword evidence="4" id="KW-1185">Reference proteome</keyword>
<organism evidence="3 4">
    <name type="scientific">Rhodospirillum centenum (strain ATCC 51521 / SW)</name>
    <dbReference type="NCBI Taxonomy" id="414684"/>
    <lineage>
        <taxon>Bacteria</taxon>
        <taxon>Pseudomonadati</taxon>
        <taxon>Pseudomonadota</taxon>
        <taxon>Alphaproteobacteria</taxon>
        <taxon>Rhodospirillales</taxon>
        <taxon>Rhodospirillaceae</taxon>
        <taxon>Rhodospirillum</taxon>
    </lineage>
</organism>